<evidence type="ECO:0000313" key="2">
    <source>
        <dbReference type="EMBL" id="VVC38716.1"/>
    </source>
</evidence>
<dbReference type="AlphaFoldDB" id="A0A5E4N891"/>
<dbReference type="InterPro" id="IPR043502">
    <property type="entry name" value="DNA/RNA_pol_sf"/>
</dbReference>
<proteinExistence type="predicted"/>
<dbReference type="PROSITE" id="PS50878">
    <property type="entry name" value="RT_POL"/>
    <property type="match status" value="1"/>
</dbReference>
<organism evidence="2 3">
    <name type="scientific">Cinara cedri</name>
    <dbReference type="NCBI Taxonomy" id="506608"/>
    <lineage>
        <taxon>Eukaryota</taxon>
        <taxon>Metazoa</taxon>
        <taxon>Ecdysozoa</taxon>
        <taxon>Arthropoda</taxon>
        <taxon>Hexapoda</taxon>
        <taxon>Insecta</taxon>
        <taxon>Pterygota</taxon>
        <taxon>Neoptera</taxon>
        <taxon>Paraneoptera</taxon>
        <taxon>Hemiptera</taxon>
        <taxon>Sternorrhyncha</taxon>
        <taxon>Aphidomorpha</taxon>
        <taxon>Aphidoidea</taxon>
        <taxon>Aphididae</taxon>
        <taxon>Lachninae</taxon>
        <taxon>Cinara</taxon>
    </lineage>
</organism>
<dbReference type="EMBL" id="CABPRJ010001493">
    <property type="protein sequence ID" value="VVC38716.1"/>
    <property type="molecule type" value="Genomic_DNA"/>
</dbReference>
<feature type="domain" description="Reverse transcriptase" evidence="1">
    <location>
        <begin position="91"/>
        <end position="322"/>
    </location>
</feature>
<dbReference type="SUPFAM" id="SSF56672">
    <property type="entry name" value="DNA/RNA polymerases"/>
    <property type="match status" value="1"/>
</dbReference>
<keyword evidence="3" id="KW-1185">Reference proteome</keyword>
<sequence length="338" mass="38365">MAYFGAKQNRLKEITPPLQRPNNTLAVTDSEKADTLANELSIFFIPHSISPPPLQLEMVTEKSPGHDLITNKVIKNLPAKTIIHLTHIYNATLRLSYFPTTWKSSVIRLSVITNENKNLSNFQFGFRANHSKTHQLHLVADTISTALETKKYCAEVFLDVSKTFDTVWHEGLLFKLKPLFPAPYYLLLKSYLDNRTFKVRHNLQHSKQFPIAAGVPQGSDIAPFLYIIFTSDLPTSEKTIIGAHADDTALLSTAADHITASLQLQLHIDTLSQWFTKWKIKINESKSSFIIFALRPHNCPPISINNIIIPHSNEVKYLGLIFDRRRTWSSHLKTNAKS</sequence>
<name>A0A5E4N891_9HEMI</name>
<dbReference type="InterPro" id="IPR000477">
    <property type="entry name" value="RT_dom"/>
</dbReference>
<dbReference type="GO" id="GO:0003964">
    <property type="term" value="F:RNA-directed DNA polymerase activity"/>
    <property type="evidence" value="ECO:0007669"/>
    <property type="project" value="UniProtKB-KW"/>
</dbReference>
<dbReference type="Proteomes" id="UP000325440">
    <property type="component" value="Unassembled WGS sequence"/>
</dbReference>
<evidence type="ECO:0000313" key="3">
    <source>
        <dbReference type="Proteomes" id="UP000325440"/>
    </source>
</evidence>
<protein>
    <submittedName>
        <fullName evidence="2">Reverse transcriptase domain</fullName>
    </submittedName>
</protein>
<keyword evidence="2" id="KW-0695">RNA-directed DNA polymerase</keyword>
<dbReference type="Pfam" id="PF00078">
    <property type="entry name" value="RVT_1"/>
    <property type="match status" value="1"/>
</dbReference>
<gene>
    <name evidence="2" type="ORF">CINCED_3A024604</name>
</gene>
<reference evidence="2 3" key="1">
    <citation type="submission" date="2019-08" db="EMBL/GenBank/DDBJ databases">
        <authorList>
            <person name="Alioto T."/>
            <person name="Alioto T."/>
            <person name="Gomez Garrido J."/>
        </authorList>
    </citation>
    <scope>NUCLEOTIDE SEQUENCE [LARGE SCALE GENOMIC DNA]</scope>
</reference>
<dbReference type="PANTHER" id="PTHR33332">
    <property type="entry name" value="REVERSE TRANSCRIPTASE DOMAIN-CONTAINING PROTEIN"/>
    <property type="match status" value="1"/>
</dbReference>
<accession>A0A5E4N891</accession>
<dbReference type="CDD" id="cd01650">
    <property type="entry name" value="RT_nLTR_like"/>
    <property type="match status" value="1"/>
</dbReference>
<keyword evidence="2" id="KW-0808">Transferase</keyword>
<keyword evidence="2" id="KW-0548">Nucleotidyltransferase</keyword>
<dbReference type="OrthoDB" id="6630711at2759"/>
<evidence type="ECO:0000259" key="1">
    <source>
        <dbReference type="PROSITE" id="PS50878"/>
    </source>
</evidence>